<keyword evidence="1" id="KW-1185">Reference proteome</keyword>
<organism evidence="1 2">
    <name type="scientific">Steinernema glaseri</name>
    <dbReference type="NCBI Taxonomy" id="37863"/>
    <lineage>
        <taxon>Eukaryota</taxon>
        <taxon>Metazoa</taxon>
        <taxon>Ecdysozoa</taxon>
        <taxon>Nematoda</taxon>
        <taxon>Chromadorea</taxon>
        <taxon>Rhabditida</taxon>
        <taxon>Tylenchina</taxon>
        <taxon>Panagrolaimomorpha</taxon>
        <taxon>Strongyloidoidea</taxon>
        <taxon>Steinernematidae</taxon>
        <taxon>Steinernema</taxon>
    </lineage>
</organism>
<name>A0A1I7ZW36_9BILA</name>
<dbReference type="WBParaSite" id="L893_g30494.t1">
    <property type="protein sequence ID" value="L893_g30494.t1"/>
    <property type="gene ID" value="L893_g30494"/>
</dbReference>
<dbReference type="Proteomes" id="UP000095287">
    <property type="component" value="Unplaced"/>
</dbReference>
<reference evidence="2" key="1">
    <citation type="submission" date="2016-11" db="UniProtKB">
        <authorList>
            <consortium name="WormBaseParasite"/>
        </authorList>
    </citation>
    <scope>IDENTIFICATION</scope>
</reference>
<accession>A0A1I7ZW36</accession>
<dbReference type="AlphaFoldDB" id="A0A1I7ZW36"/>
<protein>
    <submittedName>
        <fullName evidence="2">Creatinase_N domain-containing protein</fullName>
    </submittedName>
</protein>
<proteinExistence type="predicted"/>
<evidence type="ECO:0000313" key="2">
    <source>
        <dbReference type="WBParaSite" id="L893_g30494.t1"/>
    </source>
</evidence>
<sequence length="127" mass="14229">MMGRKNLFQKKGLMALPGQGGNSWKGCTFKGNLWTPKFFSWSIDRERIKAVKAARRRLLKEHDLIFVVVSDKTVFPTGATDHWWASLYSSADQIVQKNICSGDALWTLGFPVKLGASLSLDYCSSDV</sequence>
<evidence type="ECO:0000313" key="1">
    <source>
        <dbReference type="Proteomes" id="UP000095287"/>
    </source>
</evidence>